<organism evidence="2 3">
    <name type="scientific">Apiospora aurea</name>
    <dbReference type="NCBI Taxonomy" id="335848"/>
    <lineage>
        <taxon>Eukaryota</taxon>
        <taxon>Fungi</taxon>
        <taxon>Dikarya</taxon>
        <taxon>Ascomycota</taxon>
        <taxon>Pezizomycotina</taxon>
        <taxon>Sordariomycetes</taxon>
        <taxon>Xylariomycetidae</taxon>
        <taxon>Amphisphaeriales</taxon>
        <taxon>Apiosporaceae</taxon>
        <taxon>Apiospora</taxon>
    </lineage>
</organism>
<proteinExistence type="predicted"/>
<protein>
    <submittedName>
        <fullName evidence="2">Uncharacterized protein</fullName>
    </submittedName>
</protein>
<feature type="signal peptide" evidence="1">
    <location>
        <begin position="1"/>
        <end position="23"/>
    </location>
</feature>
<accession>A0ABR1Q009</accession>
<keyword evidence="3" id="KW-1185">Reference proteome</keyword>
<sequence length="82" mass="8732">MRPFPMLFMAGIALVSQTTTVHGSSGSNTLAKQVSCQGTHIVPGTPYEGCGFYRDDDNSMVYECPLDVHCVCAGGKATCIWA</sequence>
<evidence type="ECO:0000313" key="2">
    <source>
        <dbReference type="EMBL" id="KAK7943318.1"/>
    </source>
</evidence>
<reference evidence="2 3" key="1">
    <citation type="submission" date="2023-01" db="EMBL/GenBank/DDBJ databases">
        <title>Analysis of 21 Apiospora genomes using comparative genomics revels a genus with tremendous synthesis potential of carbohydrate active enzymes and secondary metabolites.</title>
        <authorList>
            <person name="Sorensen T."/>
        </authorList>
    </citation>
    <scope>NUCLEOTIDE SEQUENCE [LARGE SCALE GENOMIC DNA]</scope>
    <source>
        <strain evidence="2 3">CBS 24483</strain>
    </source>
</reference>
<feature type="chain" id="PRO_5047089337" evidence="1">
    <location>
        <begin position="24"/>
        <end position="82"/>
    </location>
</feature>
<name>A0ABR1Q009_9PEZI</name>
<evidence type="ECO:0000313" key="3">
    <source>
        <dbReference type="Proteomes" id="UP001391051"/>
    </source>
</evidence>
<dbReference type="EMBL" id="JAQQWE010000008">
    <property type="protein sequence ID" value="KAK7943318.1"/>
    <property type="molecule type" value="Genomic_DNA"/>
</dbReference>
<comment type="caution">
    <text evidence="2">The sequence shown here is derived from an EMBL/GenBank/DDBJ whole genome shotgun (WGS) entry which is preliminary data.</text>
</comment>
<dbReference type="RefSeq" id="XP_066695349.1">
    <property type="nucleotide sequence ID" value="XM_066848653.1"/>
</dbReference>
<gene>
    <name evidence="2" type="ORF">PG986_012431</name>
</gene>
<keyword evidence="1" id="KW-0732">Signal</keyword>
<evidence type="ECO:0000256" key="1">
    <source>
        <dbReference type="SAM" id="SignalP"/>
    </source>
</evidence>
<dbReference type="GeneID" id="92081715"/>
<dbReference type="Proteomes" id="UP001391051">
    <property type="component" value="Unassembled WGS sequence"/>
</dbReference>